<evidence type="ECO:0000256" key="1">
    <source>
        <dbReference type="SAM" id="MobiDB-lite"/>
    </source>
</evidence>
<proteinExistence type="predicted"/>
<protein>
    <submittedName>
        <fullName evidence="2">Unannotated protein</fullName>
    </submittedName>
</protein>
<reference evidence="2" key="1">
    <citation type="submission" date="2020-05" db="EMBL/GenBank/DDBJ databases">
        <authorList>
            <person name="Chiriac C."/>
            <person name="Salcher M."/>
            <person name="Ghai R."/>
            <person name="Kavagutti S V."/>
        </authorList>
    </citation>
    <scope>NUCLEOTIDE SEQUENCE</scope>
</reference>
<accession>A0A6J7S4U3</accession>
<feature type="compositionally biased region" description="Low complexity" evidence="1">
    <location>
        <begin position="33"/>
        <end position="43"/>
    </location>
</feature>
<gene>
    <name evidence="2" type="ORF">UFOPK4175_00858</name>
</gene>
<evidence type="ECO:0000313" key="2">
    <source>
        <dbReference type="EMBL" id="CAB5035862.1"/>
    </source>
</evidence>
<sequence length="116" mass="11685">MKSALFLWQARFALAIPGVSALLSVTQSPAVGVPVRGAPPGAGSQSKAGRVSPTPRGSKPTRSKDSLSDGDVAAKNQLLSPETPGPPGLAKSVPILAPEAGSFCRASVNFLPVGLL</sequence>
<name>A0A6J7S4U3_9ZZZZ</name>
<dbReference type="AlphaFoldDB" id="A0A6J7S4U3"/>
<dbReference type="EMBL" id="CAFBPX010000149">
    <property type="protein sequence ID" value="CAB5035862.1"/>
    <property type="molecule type" value="Genomic_DNA"/>
</dbReference>
<feature type="region of interest" description="Disordered" evidence="1">
    <location>
        <begin position="33"/>
        <end position="92"/>
    </location>
</feature>
<organism evidence="2">
    <name type="scientific">freshwater metagenome</name>
    <dbReference type="NCBI Taxonomy" id="449393"/>
    <lineage>
        <taxon>unclassified sequences</taxon>
        <taxon>metagenomes</taxon>
        <taxon>ecological metagenomes</taxon>
    </lineage>
</organism>